<dbReference type="AlphaFoldDB" id="A0A1J8PFA1"/>
<keyword evidence="2" id="KW-1185">Reference proteome</keyword>
<organism evidence="1 2">
    <name type="scientific">Rhizopogon vesiculosus</name>
    <dbReference type="NCBI Taxonomy" id="180088"/>
    <lineage>
        <taxon>Eukaryota</taxon>
        <taxon>Fungi</taxon>
        <taxon>Dikarya</taxon>
        <taxon>Basidiomycota</taxon>
        <taxon>Agaricomycotina</taxon>
        <taxon>Agaricomycetes</taxon>
        <taxon>Agaricomycetidae</taxon>
        <taxon>Boletales</taxon>
        <taxon>Suillineae</taxon>
        <taxon>Rhizopogonaceae</taxon>
        <taxon>Rhizopogon</taxon>
    </lineage>
</organism>
<dbReference type="Proteomes" id="UP000183567">
    <property type="component" value="Unassembled WGS sequence"/>
</dbReference>
<dbReference type="OrthoDB" id="2677959at2759"/>
<proteinExistence type="predicted"/>
<sequence>MVNNQKDAQEHPVRNERIARLQLSPHHAVLSQVDPSIRDLPLPAHRSDISDTPLSSRNAPALLSNMRTVPTHSTPTRALGVFPPPKTAEYTEHGCPIDTPHSMPPTFWRPAPKVQNGCWTVRCTGRRARTSPSINP</sequence>
<name>A0A1J8PFA1_9AGAM</name>
<dbReference type="EMBL" id="LVVM01006501">
    <property type="protein sequence ID" value="OJA07934.1"/>
    <property type="molecule type" value="Genomic_DNA"/>
</dbReference>
<evidence type="ECO:0000313" key="1">
    <source>
        <dbReference type="EMBL" id="OJA07934.1"/>
    </source>
</evidence>
<comment type="caution">
    <text evidence="1">The sequence shown here is derived from an EMBL/GenBank/DDBJ whole genome shotgun (WGS) entry which is preliminary data.</text>
</comment>
<gene>
    <name evidence="1" type="ORF">AZE42_03677</name>
</gene>
<reference evidence="1 2" key="1">
    <citation type="submission" date="2016-03" db="EMBL/GenBank/DDBJ databases">
        <title>Comparative genomics of the ectomycorrhizal sister species Rhizopogon vinicolor and Rhizopogon vesiculosus (Basidiomycota: Boletales) reveals a divergence of the mating type B locus.</title>
        <authorList>
            <person name="Mujic A.B."/>
            <person name="Kuo A."/>
            <person name="Tritt A."/>
            <person name="Lipzen A."/>
            <person name="Chen C."/>
            <person name="Johnson J."/>
            <person name="Sharma A."/>
            <person name="Barry K."/>
            <person name="Grigoriev I.V."/>
            <person name="Spatafora J.W."/>
        </authorList>
    </citation>
    <scope>NUCLEOTIDE SEQUENCE [LARGE SCALE GENOMIC DNA]</scope>
    <source>
        <strain evidence="1 2">AM-OR11-056</strain>
    </source>
</reference>
<accession>A0A1J8PFA1</accession>
<evidence type="ECO:0000313" key="2">
    <source>
        <dbReference type="Proteomes" id="UP000183567"/>
    </source>
</evidence>
<protein>
    <submittedName>
        <fullName evidence="1">Uncharacterized protein</fullName>
    </submittedName>
</protein>